<sequence length="163" mass="17057">MAPKILNISIVAGQTQHPEAVFNDLCSRARGVIDSSAWTLALTIVHVSDGSEHIQVDESDTTLASLSAAQQGKAASVCALLAGKPGPVGILGRLLQDNLESRRVARSLINNKSLMAQLRSSAVVVSADPSAIRSVWGLRKQTGAHLVHGPIAMVHAIKVLTSA</sequence>
<comment type="caution">
    <text evidence="1">The sequence shown here is derived from an EMBL/GenBank/DDBJ whole genome shotgun (WGS) entry which is preliminary data.</text>
</comment>
<proteinExistence type="predicted"/>
<dbReference type="RefSeq" id="WP_110483988.1">
    <property type="nucleotide sequence ID" value="NZ_QJVC01000002.1"/>
</dbReference>
<reference evidence="1 2" key="1">
    <citation type="submission" date="2018-05" db="EMBL/GenBank/DDBJ databases">
        <title>Genetic diversity of glacier-inhabiting Cryobacterium bacteria in China and description of Cryobacterium mengkeensis sp. nov. and Arthrobacter glacialis sp. nov.</title>
        <authorList>
            <person name="Liu Q."/>
            <person name="Xin Y.-H."/>
        </authorList>
    </citation>
    <scope>NUCLEOTIDE SEQUENCE [LARGE SCALE GENOMIC DNA]</scope>
    <source>
        <strain evidence="1 2">B7</strain>
    </source>
</reference>
<dbReference type="OrthoDB" id="4942579at2"/>
<evidence type="ECO:0000313" key="1">
    <source>
        <dbReference type="EMBL" id="PYI39815.1"/>
    </source>
</evidence>
<dbReference type="Proteomes" id="UP000247980">
    <property type="component" value="Unassembled WGS sequence"/>
</dbReference>
<dbReference type="EMBL" id="QJVC01000002">
    <property type="protein sequence ID" value="PYI39815.1"/>
    <property type="molecule type" value="Genomic_DNA"/>
</dbReference>
<accession>A0A2V5ITH9</accession>
<gene>
    <name evidence="1" type="ORF">CVS30_03915</name>
</gene>
<name>A0A2V5ITH9_9MICC</name>
<organism evidence="1 2">
    <name type="scientific">Arthrobacter psychrolactophilus</name>
    <dbReference type="NCBI Taxonomy" id="92442"/>
    <lineage>
        <taxon>Bacteria</taxon>
        <taxon>Bacillati</taxon>
        <taxon>Actinomycetota</taxon>
        <taxon>Actinomycetes</taxon>
        <taxon>Micrococcales</taxon>
        <taxon>Micrococcaceae</taxon>
        <taxon>Arthrobacter</taxon>
    </lineage>
</organism>
<protein>
    <submittedName>
        <fullName evidence="1">Uncharacterized protein</fullName>
    </submittedName>
</protein>
<evidence type="ECO:0000313" key="2">
    <source>
        <dbReference type="Proteomes" id="UP000247980"/>
    </source>
</evidence>
<dbReference type="AlphaFoldDB" id="A0A2V5ITH9"/>
<keyword evidence="2" id="KW-1185">Reference proteome</keyword>